<gene>
    <name evidence="2" type="ORF">MNEG_1264</name>
</gene>
<organism evidence="2 3">
    <name type="scientific">Monoraphidium neglectum</name>
    <dbReference type="NCBI Taxonomy" id="145388"/>
    <lineage>
        <taxon>Eukaryota</taxon>
        <taxon>Viridiplantae</taxon>
        <taxon>Chlorophyta</taxon>
        <taxon>core chlorophytes</taxon>
        <taxon>Chlorophyceae</taxon>
        <taxon>CS clade</taxon>
        <taxon>Sphaeropleales</taxon>
        <taxon>Selenastraceae</taxon>
        <taxon>Monoraphidium</taxon>
    </lineage>
</organism>
<evidence type="ECO:0000313" key="2">
    <source>
        <dbReference type="EMBL" id="KIZ06687.1"/>
    </source>
</evidence>
<dbReference type="Proteomes" id="UP000054498">
    <property type="component" value="Unassembled WGS sequence"/>
</dbReference>
<accession>A0A0D2N2T5</accession>
<evidence type="ECO:0000313" key="3">
    <source>
        <dbReference type="Proteomes" id="UP000054498"/>
    </source>
</evidence>
<sequence length="350" mass="37187">MATALRPALLALAVLAVLAATAAAAPVPKCIWAVGTCNASPGHLLSVMDNLRPASPQGEGMLHVYALEAACHARADKKGCEDALFCLWDTKTYPKCSANLEKLNGVLSDMTTITGCPGSLSATLAPCNAIKFADACNAKPECGWLTPENIPVSEGRTEAGARKRFVRRKLSVAVSPMMRHNTSADNYEEIVMGPFEKALAGCQPAKLAELAKANKVKELEKLIGRIDEQEEDVYGACEQEPFKLMQRCLAATDARTCTEHSECAWDPDGSECFAAQHAMVSSLLGDNTRAATAAKVCHAFPNAIACKAAGSVEFEQRTVEALLPDAKAVKLALAAEGDDKSGYQPFSLED</sequence>
<feature type="chain" id="PRO_5002259313" evidence="1">
    <location>
        <begin position="25"/>
        <end position="350"/>
    </location>
</feature>
<dbReference type="RefSeq" id="XP_013905706.1">
    <property type="nucleotide sequence ID" value="XM_014050252.1"/>
</dbReference>
<keyword evidence="1" id="KW-0732">Signal</keyword>
<protein>
    <submittedName>
        <fullName evidence="2">Uncharacterized protein</fullName>
    </submittedName>
</protein>
<keyword evidence="3" id="KW-1185">Reference proteome</keyword>
<dbReference type="KEGG" id="mng:MNEG_1264"/>
<dbReference type="AlphaFoldDB" id="A0A0D2N2T5"/>
<evidence type="ECO:0000256" key="1">
    <source>
        <dbReference type="SAM" id="SignalP"/>
    </source>
</evidence>
<feature type="signal peptide" evidence="1">
    <location>
        <begin position="1"/>
        <end position="24"/>
    </location>
</feature>
<proteinExistence type="predicted"/>
<dbReference type="GeneID" id="25730022"/>
<reference evidence="2 3" key="1">
    <citation type="journal article" date="2013" name="BMC Genomics">
        <title>Reconstruction of the lipid metabolism for the microalga Monoraphidium neglectum from its genome sequence reveals characteristics suitable for biofuel production.</title>
        <authorList>
            <person name="Bogen C."/>
            <person name="Al-Dilaimi A."/>
            <person name="Albersmeier A."/>
            <person name="Wichmann J."/>
            <person name="Grundmann M."/>
            <person name="Rupp O."/>
            <person name="Lauersen K.J."/>
            <person name="Blifernez-Klassen O."/>
            <person name="Kalinowski J."/>
            <person name="Goesmann A."/>
            <person name="Mussgnug J.H."/>
            <person name="Kruse O."/>
        </authorList>
    </citation>
    <scope>NUCLEOTIDE SEQUENCE [LARGE SCALE GENOMIC DNA]</scope>
    <source>
        <strain evidence="2 3">SAG 48.87</strain>
    </source>
</reference>
<dbReference type="EMBL" id="KK100342">
    <property type="protein sequence ID" value="KIZ06687.1"/>
    <property type="molecule type" value="Genomic_DNA"/>
</dbReference>
<name>A0A0D2N2T5_9CHLO</name>